<reference evidence="1" key="1">
    <citation type="submission" date="2018-02" db="EMBL/GenBank/DDBJ databases">
        <title>Rhizophora mucronata_Transcriptome.</title>
        <authorList>
            <person name="Meera S.P."/>
            <person name="Sreeshan A."/>
            <person name="Augustine A."/>
        </authorList>
    </citation>
    <scope>NUCLEOTIDE SEQUENCE</scope>
    <source>
        <tissue evidence="1">Leaf</tissue>
    </source>
</reference>
<dbReference type="EMBL" id="GGEC01092712">
    <property type="protein sequence ID" value="MBX73196.1"/>
    <property type="molecule type" value="Transcribed_RNA"/>
</dbReference>
<name>A0A2P2R1Q4_RHIMU</name>
<evidence type="ECO:0000313" key="1">
    <source>
        <dbReference type="EMBL" id="MBX73196.1"/>
    </source>
</evidence>
<proteinExistence type="predicted"/>
<protein>
    <submittedName>
        <fullName evidence="1">Uncharacterized protein</fullName>
    </submittedName>
</protein>
<organism evidence="1">
    <name type="scientific">Rhizophora mucronata</name>
    <name type="common">Asiatic mangrove</name>
    <dbReference type="NCBI Taxonomy" id="61149"/>
    <lineage>
        <taxon>Eukaryota</taxon>
        <taxon>Viridiplantae</taxon>
        <taxon>Streptophyta</taxon>
        <taxon>Embryophyta</taxon>
        <taxon>Tracheophyta</taxon>
        <taxon>Spermatophyta</taxon>
        <taxon>Magnoliopsida</taxon>
        <taxon>eudicotyledons</taxon>
        <taxon>Gunneridae</taxon>
        <taxon>Pentapetalae</taxon>
        <taxon>rosids</taxon>
        <taxon>fabids</taxon>
        <taxon>Malpighiales</taxon>
        <taxon>Rhizophoraceae</taxon>
        <taxon>Rhizophora</taxon>
    </lineage>
</organism>
<dbReference type="AlphaFoldDB" id="A0A2P2R1Q4"/>
<accession>A0A2P2R1Q4</accession>
<sequence length="35" mass="4325">MDYKLESLQFFIHKRELKALKLIVKTSKPRHQLRE</sequence>